<dbReference type="RefSeq" id="WP_002774088.1">
    <property type="nucleotide sequence ID" value="NZ_JQDG01000017.1"/>
</dbReference>
<evidence type="ECO:0008006" key="4">
    <source>
        <dbReference type="Google" id="ProtNLM"/>
    </source>
</evidence>
<protein>
    <recommendedName>
        <fullName evidence="4">FlgN family protein</fullName>
    </recommendedName>
</protein>
<dbReference type="SUPFAM" id="SSF140566">
    <property type="entry name" value="FlgN-like"/>
    <property type="match status" value="1"/>
</dbReference>
<dbReference type="Gene3D" id="1.20.58.300">
    <property type="entry name" value="FlgN-like"/>
    <property type="match status" value="1"/>
</dbReference>
<reference evidence="2 3" key="1">
    <citation type="submission" date="2019-10" db="EMBL/GenBank/DDBJ databases">
        <title>Extracellular Electron Transfer in a Candidatus Methanoperedens spp. Enrichment Culture.</title>
        <authorList>
            <person name="Berger S."/>
            <person name="Rangel Shaw D."/>
            <person name="Berben T."/>
            <person name="In 'T Zandt M."/>
            <person name="Frank J."/>
            <person name="Reimann J."/>
            <person name="Jetten M.S.M."/>
            <person name="Welte C.U."/>
        </authorList>
    </citation>
    <scope>NUCLEOTIDE SEQUENCE [LARGE SCALE GENOMIC DNA]</scope>
    <source>
        <strain evidence="2">SB12</strain>
    </source>
</reference>
<dbReference type="EMBL" id="WBUI01000001">
    <property type="protein sequence ID" value="KAB2935305.1"/>
    <property type="molecule type" value="Genomic_DNA"/>
</dbReference>
<evidence type="ECO:0000313" key="3">
    <source>
        <dbReference type="Proteomes" id="UP000460298"/>
    </source>
</evidence>
<dbReference type="InterPro" id="IPR036679">
    <property type="entry name" value="FlgN-like_sf"/>
</dbReference>
<dbReference type="Proteomes" id="UP000460298">
    <property type="component" value="Unassembled WGS sequence"/>
</dbReference>
<proteinExistence type="predicted"/>
<evidence type="ECO:0000256" key="1">
    <source>
        <dbReference type="SAM" id="MobiDB-lite"/>
    </source>
</evidence>
<gene>
    <name evidence="2" type="ORF">F9K24_00835</name>
</gene>
<sequence length="181" mass="20290">MILEQLRDAFDSEADVLTEALSLEREKTPAILQARGKRLKELSDRSDTLLADLARLEEERHELFQSFITQNRQAFNDPAPGIESFVTALSTFKEAPDVRISNAEWASLLDDLILSVSHFRDTAVNLKKEVHANQQLLSRTRRVIQNLMDDLDKPSPAYTPQAKQKPRAAGGPSPLVLNTNA</sequence>
<organism evidence="2 3">
    <name type="scientific">Leptonema illini</name>
    <dbReference type="NCBI Taxonomy" id="183"/>
    <lineage>
        <taxon>Bacteria</taxon>
        <taxon>Pseudomonadati</taxon>
        <taxon>Spirochaetota</taxon>
        <taxon>Spirochaetia</taxon>
        <taxon>Leptospirales</taxon>
        <taxon>Leptospiraceae</taxon>
        <taxon>Leptonema</taxon>
    </lineage>
</organism>
<dbReference type="AlphaFoldDB" id="A0A833H4Z8"/>
<feature type="region of interest" description="Disordered" evidence="1">
    <location>
        <begin position="151"/>
        <end position="181"/>
    </location>
</feature>
<accession>A0A833H4Z8</accession>
<dbReference type="GO" id="GO:0044780">
    <property type="term" value="P:bacterial-type flagellum assembly"/>
    <property type="evidence" value="ECO:0007669"/>
    <property type="project" value="InterPro"/>
</dbReference>
<evidence type="ECO:0000313" key="2">
    <source>
        <dbReference type="EMBL" id="KAB2935305.1"/>
    </source>
</evidence>
<comment type="caution">
    <text evidence="2">The sequence shown here is derived from an EMBL/GenBank/DDBJ whole genome shotgun (WGS) entry which is preliminary data.</text>
</comment>
<name>A0A833H4Z8_9LEPT</name>